<organism evidence="1 2">
    <name type="scientific">Caerostris extrusa</name>
    <name type="common">Bark spider</name>
    <name type="synonym">Caerostris bankana</name>
    <dbReference type="NCBI Taxonomy" id="172846"/>
    <lineage>
        <taxon>Eukaryota</taxon>
        <taxon>Metazoa</taxon>
        <taxon>Ecdysozoa</taxon>
        <taxon>Arthropoda</taxon>
        <taxon>Chelicerata</taxon>
        <taxon>Arachnida</taxon>
        <taxon>Araneae</taxon>
        <taxon>Araneomorphae</taxon>
        <taxon>Entelegynae</taxon>
        <taxon>Araneoidea</taxon>
        <taxon>Araneidae</taxon>
        <taxon>Caerostris</taxon>
    </lineage>
</organism>
<dbReference type="Proteomes" id="UP001054945">
    <property type="component" value="Unassembled WGS sequence"/>
</dbReference>
<keyword evidence="2" id="KW-1185">Reference proteome</keyword>
<dbReference type="EMBL" id="BPLR01004444">
    <property type="protein sequence ID" value="GIX94883.1"/>
    <property type="molecule type" value="Genomic_DNA"/>
</dbReference>
<protein>
    <submittedName>
        <fullName evidence="1">Uncharacterized protein</fullName>
    </submittedName>
</protein>
<evidence type="ECO:0000313" key="2">
    <source>
        <dbReference type="Proteomes" id="UP001054945"/>
    </source>
</evidence>
<comment type="caution">
    <text evidence="1">The sequence shown here is derived from an EMBL/GenBank/DDBJ whole genome shotgun (WGS) entry which is preliminary data.</text>
</comment>
<dbReference type="AlphaFoldDB" id="A0AAV4PEP4"/>
<sequence>MEEEVISEPTIRLSFNSKEMTSPEVKALDDWKAWKSFPDFHLDSSYRVITQNRCWEDSSGENRMELERER</sequence>
<evidence type="ECO:0000313" key="1">
    <source>
        <dbReference type="EMBL" id="GIX94883.1"/>
    </source>
</evidence>
<name>A0AAV4PEP4_CAEEX</name>
<reference evidence="1 2" key="1">
    <citation type="submission" date="2021-06" db="EMBL/GenBank/DDBJ databases">
        <title>Caerostris extrusa draft genome.</title>
        <authorList>
            <person name="Kono N."/>
            <person name="Arakawa K."/>
        </authorList>
    </citation>
    <scope>NUCLEOTIDE SEQUENCE [LARGE SCALE GENOMIC DNA]</scope>
</reference>
<gene>
    <name evidence="1" type="ORF">CEXT_3171</name>
</gene>
<accession>A0AAV4PEP4</accession>
<proteinExistence type="predicted"/>